<dbReference type="SUPFAM" id="SSF103473">
    <property type="entry name" value="MFS general substrate transporter"/>
    <property type="match status" value="1"/>
</dbReference>
<keyword evidence="8" id="KW-0762">Sugar transport</keyword>
<keyword evidence="5 6" id="KW-0472">Membrane</keyword>
<dbReference type="PANTHER" id="PTHR48022">
    <property type="entry name" value="PLASTIDIC GLUCOSE TRANSPORTER 4"/>
    <property type="match status" value="1"/>
</dbReference>
<proteinExistence type="inferred from homology"/>
<evidence type="ECO:0000259" key="7">
    <source>
        <dbReference type="PROSITE" id="PS50850"/>
    </source>
</evidence>
<dbReference type="Gene3D" id="1.20.1250.20">
    <property type="entry name" value="MFS general substrate transporter like domains"/>
    <property type="match status" value="1"/>
</dbReference>
<dbReference type="Proteomes" id="UP000295703">
    <property type="component" value="Unassembled WGS sequence"/>
</dbReference>
<sequence length="196" mass="21320">MSGVFNVLQLVAVAACFFIIDKVGRRPLAIFGGLGGGTAWAIMAVLVGVYSKDWTANPPAGWAAVAMAFVFVLLYGISYSPLGWILAAEVYPNSHRSKGVALGTATVWLCNFIVGVATPPMMDSIGFGTYAFFSAWCFIASVWAYYLVPETKGRTLEQMDDVFKDTSAQEEKEIIRQQIMAQRRQMPQGESGKLAV</sequence>
<comment type="caution">
    <text evidence="8">The sequence shown here is derived from an EMBL/GenBank/DDBJ whole genome shotgun (WGS) entry which is preliminary data.</text>
</comment>
<dbReference type="EMBL" id="RYZW01000013">
    <property type="protein sequence ID" value="TDZ68060.1"/>
    <property type="molecule type" value="Genomic_DNA"/>
</dbReference>
<dbReference type="GO" id="GO:0016020">
    <property type="term" value="C:membrane"/>
    <property type="evidence" value="ECO:0007669"/>
    <property type="project" value="UniProtKB-SubCell"/>
</dbReference>
<comment type="similarity">
    <text evidence="2">Belongs to the major facilitator superfamily. Sugar transporter (TC 2.A.1.1) family.</text>
</comment>
<name>A0A4V3HXC6_COLTR</name>
<feature type="transmembrane region" description="Helical" evidence="6">
    <location>
        <begin position="6"/>
        <end position="21"/>
    </location>
</feature>
<evidence type="ECO:0000256" key="6">
    <source>
        <dbReference type="SAM" id="Phobius"/>
    </source>
</evidence>
<dbReference type="PROSITE" id="PS50850">
    <property type="entry name" value="MFS"/>
    <property type="match status" value="1"/>
</dbReference>
<dbReference type="InterPro" id="IPR050360">
    <property type="entry name" value="MFS_Sugar_Transporters"/>
</dbReference>
<feature type="transmembrane region" description="Helical" evidence="6">
    <location>
        <begin position="62"/>
        <end position="87"/>
    </location>
</feature>
<organism evidence="8 9">
    <name type="scientific">Colletotrichum trifolii</name>
    <dbReference type="NCBI Taxonomy" id="5466"/>
    <lineage>
        <taxon>Eukaryota</taxon>
        <taxon>Fungi</taxon>
        <taxon>Dikarya</taxon>
        <taxon>Ascomycota</taxon>
        <taxon>Pezizomycotina</taxon>
        <taxon>Sordariomycetes</taxon>
        <taxon>Hypocreomycetidae</taxon>
        <taxon>Glomerellales</taxon>
        <taxon>Glomerellaceae</taxon>
        <taxon>Colletotrichum</taxon>
        <taxon>Colletotrichum orbiculare species complex</taxon>
    </lineage>
</organism>
<evidence type="ECO:0000256" key="3">
    <source>
        <dbReference type="ARBA" id="ARBA00022692"/>
    </source>
</evidence>
<evidence type="ECO:0000313" key="9">
    <source>
        <dbReference type="Proteomes" id="UP000295703"/>
    </source>
</evidence>
<dbReference type="InterPro" id="IPR005828">
    <property type="entry name" value="MFS_sugar_transport-like"/>
</dbReference>
<dbReference type="STRING" id="5466.A0A4V3HXC6"/>
<evidence type="ECO:0000256" key="5">
    <source>
        <dbReference type="ARBA" id="ARBA00023136"/>
    </source>
</evidence>
<keyword evidence="8" id="KW-0813">Transport</keyword>
<keyword evidence="4 6" id="KW-1133">Transmembrane helix</keyword>
<evidence type="ECO:0000256" key="4">
    <source>
        <dbReference type="ARBA" id="ARBA00022989"/>
    </source>
</evidence>
<feature type="transmembrane region" description="Helical" evidence="6">
    <location>
        <begin position="130"/>
        <end position="148"/>
    </location>
</feature>
<protein>
    <submittedName>
        <fullName evidence="8">MFS glucose transporter mfs1</fullName>
    </submittedName>
</protein>
<evidence type="ECO:0000256" key="1">
    <source>
        <dbReference type="ARBA" id="ARBA00004141"/>
    </source>
</evidence>
<dbReference type="PANTHER" id="PTHR48022:SF14">
    <property type="entry name" value="MAJOR FACILITATOR SUPERFAMILY (MFS) PROFILE DOMAIN-CONTAINING PROTEIN-RELATED"/>
    <property type="match status" value="1"/>
</dbReference>
<accession>A0A4V3HXC6</accession>
<keyword evidence="3 6" id="KW-0812">Transmembrane</keyword>
<feature type="transmembrane region" description="Helical" evidence="6">
    <location>
        <begin position="28"/>
        <end position="50"/>
    </location>
</feature>
<keyword evidence="9" id="KW-1185">Reference proteome</keyword>
<evidence type="ECO:0000256" key="2">
    <source>
        <dbReference type="ARBA" id="ARBA00010992"/>
    </source>
</evidence>
<feature type="transmembrane region" description="Helical" evidence="6">
    <location>
        <begin position="99"/>
        <end position="118"/>
    </location>
</feature>
<reference evidence="8 9" key="1">
    <citation type="submission" date="2018-12" db="EMBL/GenBank/DDBJ databases">
        <title>Genome sequence and assembly of Colletotrichum trifolii.</title>
        <authorList>
            <person name="Gan P."/>
            <person name="Shirasu K."/>
        </authorList>
    </citation>
    <scope>NUCLEOTIDE SEQUENCE [LARGE SCALE GENOMIC DNA]</scope>
    <source>
        <strain evidence="8 9">543-2</strain>
    </source>
</reference>
<dbReference type="AlphaFoldDB" id="A0A4V3HXC6"/>
<feature type="domain" description="Major facilitator superfamily (MFS) profile" evidence="7">
    <location>
        <begin position="1"/>
        <end position="152"/>
    </location>
</feature>
<evidence type="ECO:0000313" key="8">
    <source>
        <dbReference type="EMBL" id="TDZ68060.1"/>
    </source>
</evidence>
<comment type="subcellular location">
    <subcellularLocation>
        <location evidence="1">Membrane</location>
        <topology evidence="1">Multi-pass membrane protein</topology>
    </subcellularLocation>
</comment>
<gene>
    <name evidence="8" type="primary">mfs1-4</name>
    <name evidence="8" type="ORF">CTRI78_v002451</name>
</gene>
<dbReference type="InterPro" id="IPR036259">
    <property type="entry name" value="MFS_trans_sf"/>
</dbReference>
<dbReference type="GO" id="GO:0005351">
    <property type="term" value="F:carbohydrate:proton symporter activity"/>
    <property type="evidence" value="ECO:0007669"/>
    <property type="project" value="TreeGrafter"/>
</dbReference>
<dbReference type="Pfam" id="PF00083">
    <property type="entry name" value="Sugar_tr"/>
    <property type="match status" value="1"/>
</dbReference>
<dbReference type="InterPro" id="IPR020846">
    <property type="entry name" value="MFS_dom"/>
</dbReference>